<name>A0A6N8FVT0_9CHRO</name>
<dbReference type="AlphaFoldDB" id="A0A6N8FVT0"/>
<evidence type="ECO:0000313" key="1">
    <source>
        <dbReference type="EMBL" id="MUL36969.1"/>
    </source>
</evidence>
<protein>
    <submittedName>
        <fullName evidence="1">Uncharacterized protein</fullName>
    </submittedName>
</protein>
<reference evidence="1 2" key="1">
    <citation type="journal article" date="2019" name="Front. Microbiol.">
        <title>Genomic Features for Desiccation Tolerance and Sugar Biosynthesis in the Extremophile Gloeocapsopsis sp. UTEX B3054.</title>
        <authorList>
            <person name="Urrejola C."/>
            <person name="Alcorta J."/>
            <person name="Salas L."/>
            <person name="Vasquez M."/>
            <person name="Polz M.F."/>
            <person name="Vicuna R."/>
            <person name="Diez B."/>
        </authorList>
    </citation>
    <scope>NUCLEOTIDE SEQUENCE [LARGE SCALE GENOMIC DNA]</scope>
    <source>
        <strain evidence="1 2">1H9</strain>
    </source>
</reference>
<dbReference type="GO" id="GO:0009036">
    <property type="term" value="F:type II site-specific deoxyribonuclease activity"/>
    <property type="evidence" value="ECO:0007669"/>
    <property type="project" value="InterPro"/>
</dbReference>
<evidence type="ECO:0000313" key="2">
    <source>
        <dbReference type="Proteomes" id="UP000441797"/>
    </source>
</evidence>
<keyword evidence="2" id="KW-1185">Reference proteome</keyword>
<gene>
    <name evidence="1" type="ORF">BWI75_11585</name>
</gene>
<organism evidence="1 2">
    <name type="scientific">Gloeocapsopsis dulcis AAB1 = 1H9</name>
    <dbReference type="NCBI Taxonomy" id="1433147"/>
    <lineage>
        <taxon>Bacteria</taxon>
        <taxon>Bacillati</taxon>
        <taxon>Cyanobacteriota</taxon>
        <taxon>Cyanophyceae</taxon>
        <taxon>Oscillatoriophycideae</taxon>
        <taxon>Chroococcales</taxon>
        <taxon>Chroococcaceae</taxon>
        <taxon>Gloeocapsopsis</taxon>
        <taxon>Gloeocapsopsis dulcis</taxon>
    </lineage>
</organism>
<dbReference type="GO" id="GO:0009307">
    <property type="term" value="P:DNA restriction-modification system"/>
    <property type="evidence" value="ECO:0007669"/>
    <property type="project" value="InterPro"/>
</dbReference>
<dbReference type="EMBL" id="NAPY01000015">
    <property type="protein sequence ID" value="MUL36969.1"/>
    <property type="molecule type" value="Genomic_DNA"/>
</dbReference>
<comment type="caution">
    <text evidence="1">The sequence shown here is derived from an EMBL/GenBank/DDBJ whole genome shotgun (WGS) entry which is preliminary data.</text>
</comment>
<accession>A0A6N8FVT0</accession>
<dbReference type="Proteomes" id="UP000441797">
    <property type="component" value="Unassembled WGS sequence"/>
</dbReference>
<dbReference type="InterPro" id="IPR019046">
    <property type="entry name" value="Restrct_endonuc_II_NgoPII"/>
</dbReference>
<sequence length="80" mass="9297">MWTIEHPNKTFSYLNINYQANKTLRLFALIREAKYYSFSSEDRARLEASVNSNLSIKNVQIKSPDNPVKQVSAKLISYQI</sequence>
<dbReference type="GO" id="GO:0003677">
    <property type="term" value="F:DNA binding"/>
    <property type="evidence" value="ECO:0007669"/>
    <property type="project" value="InterPro"/>
</dbReference>
<proteinExistence type="predicted"/>
<dbReference type="Pfam" id="PF09521">
    <property type="entry name" value="RE_NgoPII"/>
    <property type="match status" value="1"/>
</dbReference>